<dbReference type="Proteomes" id="UP000037035">
    <property type="component" value="Unassembled WGS sequence"/>
</dbReference>
<dbReference type="VEuPathDB" id="FungiDB:VP01_3154g2"/>
<comment type="caution">
    <text evidence="2">The sequence shown here is derived from an EMBL/GenBank/DDBJ whole genome shotgun (WGS) entry which is preliminary data.</text>
</comment>
<keyword evidence="3" id="KW-1185">Reference proteome</keyword>
<feature type="transmembrane region" description="Helical" evidence="1">
    <location>
        <begin position="298"/>
        <end position="315"/>
    </location>
</feature>
<dbReference type="AlphaFoldDB" id="A0A0L6V0Q5"/>
<evidence type="ECO:0000313" key="3">
    <source>
        <dbReference type="Proteomes" id="UP000037035"/>
    </source>
</evidence>
<keyword evidence="1" id="KW-0472">Membrane</keyword>
<sequence>MQVRGGDLTYATQLFQFPGGVENLCRLPHNLFQTICNHIHSSQGQDRISMISLIKFLFQPVALLDGLIFCPLRSRWGKYLVWIFYSKISSFKEMEPSYEPIVELDHHLMLIFWWNILVGSAIPQLFETGLNIKANASKENDVVSKQPFQVPMEMDINQRELRRYTWLVESDGIKNVFTWICLATVTEIIYEEISMKKNPIMCKKGGLYRKGNEIFFDLHCGKKLEGEIQLQKADKSPNPKLVNNTCKFFLIAQIEIVLSGQQRQECLSLSIEDIFIMCFISGYSIGGGMWMHLTALNIHSNIFILFYSFILSNLIQLTTFDLRKLEFLFLLSRFRLKTLKMQSMESLVSKICNGYMFELNFICTCFTHLLGNISAYSHVSNFNCFFPGGLKRKGDIIQYIDCRREVPVEQILSVLISRRLGWYPTDKALVKALERRKWGRGITYLH</sequence>
<reference evidence="2 3" key="1">
    <citation type="submission" date="2015-08" db="EMBL/GenBank/DDBJ databases">
        <title>Next Generation Sequencing and Analysis of the Genome of Puccinia sorghi L Schw, the Causal Agent of Maize Common Rust.</title>
        <authorList>
            <person name="Rochi L."/>
            <person name="Burguener G."/>
            <person name="Darino M."/>
            <person name="Turjanski A."/>
            <person name="Kreff E."/>
            <person name="Dieguez M.J."/>
            <person name="Sacco F."/>
        </authorList>
    </citation>
    <scope>NUCLEOTIDE SEQUENCE [LARGE SCALE GENOMIC DNA]</scope>
    <source>
        <strain evidence="2 3">RO10H11247</strain>
    </source>
</reference>
<protein>
    <submittedName>
        <fullName evidence="2">Uncharacterized protein</fullName>
    </submittedName>
</protein>
<organism evidence="2 3">
    <name type="scientific">Puccinia sorghi</name>
    <dbReference type="NCBI Taxonomy" id="27349"/>
    <lineage>
        <taxon>Eukaryota</taxon>
        <taxon>Fungi</taxon>
        <taxon>Dikarya</taxon>
        <taxon>Basidiomycota</taxon>
        <taxon>Pucciniomycotina</taxon>
        <taxon>Pucciniomycetes</taxon>
        <taxon>Pucciniales</taxon>
        <taxon>Pucciniaceae</taxon>
        <taxon>Puccinia</taxon>
    </lineage>
</organism>
<proteinExistence type="predicted"/>
<keyword evidence="1" id="KW-0812">Transmembrane</keyword>
<accession>A0A0L6V0Q5</accession>
<dbReference type="EMBL" id="LAVV01008118">
    <property type="protein sequence ID" value="KNZ53725.1"/>
    <property type="molecule type" value="Genomic_DNA"/>
</dbReference>
<evidence type="ECO:0000313" key="2">
    <source>
        <dbReference type="EMBL" id="KNZ53725.1"/>
    </source>
</evidence>
<evidence type="ECO:0000256" key="1">
    <source>
        <dbReference type="SAM" id="Phobius"/>
    </source>
</evidence>
<feature type="transmembrane region" description="Helical" evidence="1">
    <location>
        <begin position="274"/>
        <end position="292"/>
    </location>
</feature>
<keyword evidence="1" id="KW-1133">Transmembrane helix</keyword>
<gene>
    <name evidence="2" type="ORF">VP01_3154g2</name>
</gene>
<name>A0A0L6V0Q5_9BASI</name>